<proteinExistence type="inferred from homology"/>
<dbReference type="EMBL" id="RKRE01000002">
    <property type="protein sequence ID" value="RPF46906.1"/>
    <property type="molecule type" value="Genomic_DNA"/>
</dbReference>
<evidence type="ECO:0000256" key="4">
    <source>
        <dbReference type="ARBA" id="ARBA00007898"/>
    </source>
</evidence>
<keyword evidence="6" id="KW-0732">Signal</keyword>
<dbReference type="Pfam" id="PF00905">
    <property type="entry name" value="Transpeptidase"/>
    <property type="match status" value="1"/>
</dbReference>
<dbReference type="Gene3D" id="3.90.1310.10">
    <property type="entry name" value="Penicillin-binding protein 2a (Domain 2)"/>
    <property type="match status" value="1"/>
</dbReference>
<dbReference type="GO" id="GO:0046677">
    <property type="term" value="P:response to antibiotic"/>
    <property type="evidence" value="ECO:0007669"/>
    <property type="project" value="UniProtKB-KW"/>
</dbReference>
<dbReference type="GO" id="GO:0008800">
    <property type="term" value="F:beta-lactamase activity"/>
    <property type="evidence" value="ECO:0007669"/>
    <property type="project" value="UniProtKB-EC"/>
</dbReference>
<evidence type="ECO:0000313" key="12">
    <source>
        <dbReference type="EMBL" id="RPF46906.1"/>
    </source>
</evidence>
<dbReference type="GO" id="GO:0008658">
    <property type="term" value="F:penicillin binding"/>
    <property type="evidence" value="ECO:0007669"/>
    <property type="project" value="InterPro"/>
</dbReference>
<comment type="catalytic activity">
    <reaction evidence="1">
        <text>a beta-lactam + H2O = a substituted beta-amino acid</text>
        <dbReference type="Rhea" id="RHEA:20401"/>
        <dbReference type="ChEBI" id="CHEBI:15377"/>
        <dbReference type="ChEBI" id="CHEBI:35627"/>
        <dbReference type="ChEBI" id="CHEBI:140347"/>
        <dbReference type="EC" id="3.5.2.6"/>
    </reaction>
</comment>
<dbReference type="InterPro" id="IPR012338">
    <property type="entry name" value="Beta-lactam/transpept-like"/>
</dbReference>
<dbReference type="AlphaFoldDB" id="A0A3N5ANX3"/>
<accession>A0A3N5ANX3</accession>
<dbReference type="GO" id="GO:0071555">
    <property type="term" value="P:cell wall organization"/>
    <property type="evidence" value="ECO:0007669"/>
    <property type="project" value="TreeGrafter"/>
</dbReference>
<dbReference type="Pfam" id="PF03717">
    <property type="entry name" value="PBP_dimer"/>
    <property type="match status" value="1"/>
</dbReference>
<evidence type="ECO:0000256" key="1">
    <source>
        <dbReference type="ARBA" id="ARBA00001526"/>
    </source>
</evidence>
<dbReference type="EC" id="3.5.2.6" evidence="5"/>
<keyword evidence="13" id="KW-1185">Reference proteome</keyword>
<comment type="subcellular location">
    <subcellularLocation>
        <location evidence="2">Membrane</location>
    </subcellularLocation>
</comment>
<keyword evidence="7" id="KW-0378">Hydrolase</keyword>
<keyword evidence="8" id="KW-0472">Membrane</keyword>
<dbReference type="InterPro" id="IPR050515">
    <property type="entry name" value="Beta-lactam/transpept"/>
</dbReference>
<evidence type="ECO:0000256" key="6">
    <source>
        <dbReference type="ARBA" id="ARBA00022729"/>
    </source>
</evidence>
<comment type="caution">
    <text evidence="12">The sequence shown here is derived from an EMBL/GenBank/DDBJ whole genome shotgun (WGS) entry which is preliminary data.</text>
</comment>
<organism evidence="12 13">
    <name type="scientific">Thermodesulfitimonas autotrophica</name>
    <dbReference type="NCBI Taxonomy" id="1894989"/>
    <lineage>
        <taxon>Bacteria</taxon>
        <taxon>Bacillati</taxon>
        <taxon>Bacillota</taxon>
        <taxon>Clostridia</taxon>
        <taxon>Thermoanaerobacterales</taxon>
        <taxon>Thermoanaerobacteraceae</taxon>
        <taxon>Thermodesulfitimonas</taxon>
    </lineage>
</organism>
<name>A0A3N5ANX3_9THEO</name>
<reference evidence="12 13" key="1">
    <citation type="submission" date="2018-11" db="EMBL/GenBank/DDBJ databases">
        <title>Genomic Encyclopedia of Type Strains, Phase IV (KMG-IV): sequencing the most valuable type-strain genomes for metagenomic binning, comparative biology and taxonomic classification.</title>
        <authorList>
            <person name="Goeker M."/>
        </authorList>
    </citation>
    <scope>NUCLEOTIDE SEQUENCE [LARGE SCALE GENOMIC DNA]</scope>
    <source>
        <strain evidence="12 13">DSM 102936</strain>
    </source>
</reference>
<dbReference type="SUPFAM" id="SSF56519">
    <property type="entry name" value="Penicillin binding protein dimerisation domain"/>
    <property type="match status" value="1"/>
</dbReference>
<dbReference type="Gene3D" id="3.40.710.10">
    <property type="entry name" value="DD-peptidase/beta-lactamase superfamily"/>
    <property type="match status" value="1"/>
</dbReference>
<dbReference type="PANTHER" id="PTHR30627:SF6">
    <property type="entry name" value="BETA-LACTAMASE YBXI-RELATED"/>
    <property type="match status" value="1"/>
</dbReference>
<dbReference type="OrthoDB" id="9804124at2"/>
<feature type="domain" description="Penicillin-binding protein dimerisation" evidence="11">
    <location>
        <begin position="55"/>
        <end position="216"/>
    </location>
</feature>
<evidence type="ECO:0000256" key="2">
    <source>
        <dbReference type="ARBA" id="ARBA00004370"/>
    </source>
</evidence>
<dbReference type="GO" id="GO:0005886">
    <property type="term" value="C:plasma membrane"/>
    <property type="evidence" value="ECO:0007669"/>
    <property type="project" value="TreeGrafter"/>
</dbReference>
<evidence type="ECO:0000256" key="5">
    <source>
        <dbReference type="ARBA" id="ARBA00012865"/>
    </source>
</evidence>
<evidence type="ECO:0000256" key="3">
    <source>
        <dbReference type="ARBA" id="ARBA00007171"/>
    </source>
</evidence>
<evidence type="ECO:0000259" key="10">
    <source>
        <dbReference type="Pfam" id="PF00905"/>
    </source>
</evidence>
<evidence type="ECO:0000256" key="7">
    <source>
        <dbReference type="ARBA" id="ARBA00022801"/>
    </source>
</evidence>
<protein>
    <recommendedName>
        <fullName evidence="5">beta-lactamase</fullName>
        <ecNumber evidence="5">3.5.2.6</ecNumber>
    </recommendedName>
</protein>
<sequence length="573" mass="61793">MYRYRRRIVIFFLCAGLLYGGLLLRLTHLQVVRGAAYAYAAFRQQADVLPLEEYPRGSILDAHGISLTGEHWEKRVAVFPALVREKQQVAGGLAALLGVPAERVAAQIGRDPVCLPYRLTAGQAAAITKAGWPGVAVVPYRERYGTRPLAVHVVGHLGRIGSGAEYRKLARTGKPYAFDDYVGRKGCEYYYEYLLKGTVPCAVAGIYRDARGRVIGGLGVRVERFKDAGRSDLVLAIDSRVQRAVESVMDAQVARGAVVVLAARKGDILSVASRPAFAPAHPCSEQAGDSAAFLDRAFAPYPPGSVFKILVAAAACEEGVVKPESRFFCRGAKDPLIPCWLPAGHGAITFARAFAQSCNPVFAQVGLALGKTRLLAYYRRCGFTDRGVVGYPLPRDARQEVSCYLQPHNLVNLSVGQGPLLVTPVQVAALVNAVVNDGVYVRPRLVKGFRWRGVLEELPPDAGRRVFSAATAAKLREMMALSVAEGTGRQGGTEEWSCAGKTGTAETGGKRKIAWFAGYAPAERPKYIVVVMVENGESGAASAAPVFKEIVKSLLSQENLQNTTSSFPAKKLK</sequence>
<evidence type="ECO:0000256" key="9">
    <source>
        <dbReference type="ARBA" id="ARBA00023251"/>
    </source>
</evidence>
<comment type="similarity">
    <text evidence="4">Belongs to the class-D beta-lactamase family.</text>
</comment>
<evidence type="ECO:0000256" key="8">
    <source>
        <dbReference type="ARBA" id="ARBA00023136"/>
    </source>
</evidence>
<dbReference type="PANTHER" id="PTHR30627">
    <property type="entry name" value="PEPTIDOGLYCAN D,D-TRANSPEPTIDASE"/>
    <property type="match status" value="1"/>
</dbReference>
<dbReference type="InterPro" id="IPR005311">
    <property type="entry name" value="PBP_dimer"/>
</dbReference>
<dbReference type="InterPro" id="IPR036138">
    <property type="entry name" value="PBP_dimer_sf"/>
</dbReference>
<evidence type="ECO:0000259" key="11">
    <source>
        <dbReference type="Pfam" id="PF03717"/>
    </source>
</evidence>
<gene>
    <name evidence="12" type="ORF">EDD75_1167</name>
</gene>
<dbReference type="RefSeq" id="WP_123929375.1">
    <property type="nucleotide sequence ID" value="NZ_RKRE01000002.1"/>
</dbReference>
<comment type="similarity">
    <text evidence="3">Belongs to the transpeptidase family.</text>
</comment>
<evidence type="ECO:0000313" key="13">
    <source>
        <dbReference type="Proteomes" id="UP000282654"/>
    </source>
</evidence>
<keyword evidence="9" id="KW-0046">Antibiotic resistance</keyword>
<dbReference type="InterPro" id="IPR001460">
    <property type="entry name" value="PCN-bd_Tpept"/>
</dbReference>
<dbReference type="SUPFAM" id="SSF56601">
    <property type="entry name" value="beta-lactamase/transpeptidase-like"/>
    <property type="match status" value="1"/>
</dbReference>
<dbReference type="Proteomes" id="UP000282654">
    <property type="component" value="Unassembled WGS sequence"/>
</dbReference>
<feature type="domain" description="Penicillin-binding protein transpeptidase" evidence="10">
    <location>
        <begin position="256"/>
        <end position="551"/>
    </location>
</feature>